<dbReference type="Proteomes" id="UP000499080">
    <property type="component" value="Unassembled WGS sequence"/>
</dbReference>
<sequence length="103" mass="11502">MARISAVRNFRYSLRQSASTKPINEVLRRVTPSPSQRAKRILVHAVFAPIFAPRDETHKPSTAHAAVPDDCQRCLVRSSAVPPVHPRKTSCHQPEFTIFAVCS</sequence>
<evidence type="ECO:0000313" key="2">
    <source>
        <dbReference type="Proteomes" id="UP000499080"/>
    </source>
</evidence>
<proteinExistence type="predicted"/>
<dbReference type="AlphaFoldDB" id="A0A4Y2R2C3"/>
<organism evidence="1 2">
    <name type="scientific">Araneus ventricosus</name>
    <name type="common">Orbweaver spider</name>
    <name type="synonym">Epeira ventricosa</name>
    <dbReference type="NCBI Taxonomy" id="182803"/>
    <lineage>
        <taxon>Eukaryota</taxon>
        <taxon>Metazoa</taxon>
        <taxon>Ecdysozoa</taxon>
        <taxon>Arthropoda</taxon>
        <taxon>Chelicerata</taxon>
        <taxon>Arachnida</taxon>
        <taxon>Araneae</taxon>
        <taxon>Araneomorphae</taxon>
        <taxon>Entelegynae</taxon>
        <taxon>Araneoidea</taxon>
        <taxon>Araneidae</taxon>
        <taxon>Araneus</taxon>
    </lineage>
</organism>
<keyword evidence="2" id="KW-1185">Reference proteome</keyword>
<protein>
    <submittedName>
        <fullName evidence="1">Uncharacterized protein</fullName>
    </submittedName>
</protein>
<gene>
    <name evidence="1" type="ORF">AVEN_6830_1</name>
</gene>
<reference evidence="1 2" key="1">
    <citation type="journal article" date="2019" name="Sci. Rep.">
        <title>Orb-weaving spider Araneus ventricosus genome elucidates the spidroin gene catalogue.</title>
        <authorList>
            <person name="Kono N."/>
            <person name="Nakamura H."/>
            <person name="Ohtoshi R."/>
            <person name="Moran D.A.P."/>
            <person name="Shinohara A."/>
            <person name="Yoshida Y."/>
            <person name="Fujiwara M."/>
            <person name="Mori M."/>
            <person name="Tomita M."/>
            <person name="Arakawa K."/>
        </authorList>
    </citation>
    <scope>NUCLEOTIDE SEQUENCE [LARGE SCALE GENOMIC DNA]</scope>
</reference>
<evidence type="ECO:0000313" key="1">
    <source>
        <dbReference type="EMBL" id="GBN69763.1"/>
    </source>
</evidence>
<name>A0A4Y2R2C3_ARAVE</name>
<comment type="caution">
    <text evidence="1">The sequence shown here is derived from an EMBL/GenBank/DDBJ whole genome shotgun (WGS) entry which is preliminary data.</text>
</comment>
<accession>A0A4Y2R2C3</accession>
<dbReference type="EMBL" id="BGPR01015567">
    <property type="protein sequence ID" value="GBN69763.1"/>
    <property type="molecule type" value="Genomic_DNA"/>
</dbReference>